<name>A0A6J4EC68_9PSED</name>
<dbReference type="EMBL" id="AP023189">
    <property type="protein sequence ID" value="BCG27493.1"/>
    <property type="molecule type" value="Genomic_DNA"/>
</dbReference>
<keyword evidence="4" id="KW-1185">Reference proteome</keyword>
<evidence type="ECO:0000313" key="4">
    <source>
        <dbReference type="Proteomes" id="UP001054892"/>
    </source>
</evidence>
<reference evidence="1 3" key="1">
    <citation type="submission" date="2020-05" db="EMBL/GenBank/DDBJ databases">
        <title>Characterization of novel class B3 metallo-beta-lactamase from novel Pseudomonas species.</title>
        <authorList>
            <person name="Yamada K."/>
            <person name="Aoki K."/>
            <person name="Ishii Y."/>
        </authorList>
    </citation>
    <scope>NUCLEOTIDE SEQUENCE [LARGE SCALE GENOMIC DNA]</scope>
    <source>
        <strain evidence="1 3">TUM18999</strain>
        <strain evidence="2 4">TUM20286</strain>
    </source>
</reference>
<accession>A0A6J4EC68</accession>
<evidence type="ECO:0000313" key="2">
    <source>
        <dbReference type="EMBL" id="GJN52998.1"/>
    </source>
</evidence>
<dbReference type="Proteomes" id="UP000509383">
    <property type="component" value="Chromosome"/>
</dbReference>
<gene>
    <name evidence="1" type="ORF">TUM18999_56840</name>
    <name evidence="2" type="ORF">TUM20286_27500</name>
</gene>
<protein>
    <submittedName>
        <fullName evidence="1">Uncharacterized protein</fullName>
    </submittedName>
</protein>
<dbReference type="Proteomes" id="UP001054892">
    <property type="component" value="Unassembled WGS sequence"/>
</dbReference>
<organism evidence="1 3">
    <name type="scientific">Pseudomonas tohonis</name>
    <dbReference type="NCBI Taxonomy" id="2725477"/>
    <lineage>
        <taxon>Bacteria</taxon>
        <taxon>Pseudomonadati</taxon>
        <taxon>Pseudomonadota</taxon>
        <taxon>Gammaproteobacteria</taxon>
        <taxon>Pseudomonadales</taxon>
        <taxon>Pseudomonadaceae</taxon>
        <taxon>Pseudomonas</taxon>
    </lineage>
</organism>
<dbReference type="AlphaFoldDB" id="A0A6J4EC68"/>
<sequence length="85" mass="8900">MGRSPLDDAAKRCTGAPGWQVRPDAAVRRSRKIVIPPVLRCAGGVADAERTGPIPGTKKGLPKEASLVRAARAARCLCGLPDQTL</sequence>
<dbReference type="KEGG" id="ptw:TUM18999_56840"/>
<dbReference type="EMBL" id="BQKM01000005">
    <property type="protein sequence ID" value="GJN52998.1"/>
    <property type="molecule type" value="Genomic_DNA"/>
</dbReference>
<proteinExistence type="predicted"/>
<evidence type="ECO:0000313" key="3">
    <source>
        <dbReference type="Proteomes" id="UP000509383"/>
    </source>
</evidence>
<evidence type="ECO:0000313" key="1">
    <source>
        <dbReference type="EMBL" id="BCG27493.1"/>
    </source>
</evidence>